<evidence type="ECO:0000256" key="4">
    <source>
        <dbReference type="SAM" id="MobiDB-lite"/>
    </source>
</evidence>
<feature type="transmembrane region" description="Helical" evidence="5">
    <location>
        <begin position="146"/>
        <end position="166"/>
    </location>
</feature>
<dbReference type="InterPro" id="IPR007168">
    <property type="entry name" value="Phageshock_PspC_N"/>
</dbReference>
<dbReference type="RefSeq" id="WP_162451237.1">
    <property type="nucleotide sequence ID" value="NZ_WLZY01000005.1"/>
</dbReference>
<organism evidence="8 9">
    <name type="scientific">Phytoactinopolyspora mesophila</name>
    <dbReference type="NCBI Taxonomy" id="2650750"/>
    <lineage>
        <taxon>Bacteria</taxon>
        <taxon>Bacillati</taxon>
        <taxon>Actinomycetota</taxon>
        <taxon>Actinomycetes</taxon>
        <taxon>Jiangellales</taxon>
        <taxon>Jiangellaceae</taxon>
        <taxon>Phytoactinopolyspora</taxon>
    </lineage>
</organism>
<evidence type="ECO:0000259" key="7">
    <source>
        <dbReference type="Pfam" id="PF04024"/>
    </source>
</evidence>
<feature type="transmembrane region" description="Helical" evidence="5">
    <location>
        <begin position="61"/>
        <end position="83"/>
    </location>
</feature>
<protein>
    <submittedName>
        <fullName evidence="8">PspC domain-containing protein</fullName>
    </submittedName>
</protein>
<gene>
    <name evidence="8" type="ORF">F7O44_15840</name>
</gene>
<evidence type="ECO:0000313" key="8">
    <source>
        <dbReference type="EMBL" id="NDL58540.1"/>
    </source>
</evidence>
<feature type="region of interest" description="Disordered" evidence="4">
    <location>
        <begin position="422"/>
        <end position="447"/>
    </location>
</feature>
<dbReference type="Pfam" id="PF02518">
    <property type="entry name" value="HATPase_c"/>
    <property type="match status" value="1"/>
</dbReference>
<dbReference type="InterPro" id="IPR003594">
    <property type="entry name" value="HATPase_dom"/>
</dbReference>
<feature type="transmembrane region" description="Helical" evidence="5">
    <location>
        <begin position="186"/>
        <end position="217"/>
    </location>
</feature>
<evidence type="ECO:0000256" key="1">
    <source>
        <dbReference type="ARBA" id="ARBA00022679"/>
    </source>
</evidence>
<evidence type="ECO:0000313" key="9">
    <source>
        <dbReference type="Proteomes" id="UP000460435"/>
    </source>
</evidence>
<keyword evidence="5" id="KW-0472">Membrane</keyword>
<name>A0A7K3M5Q1_9ACTN</name>
<keyword evidence="5" id="KW-1133">Transmembrane helix</keyword>
<evidence type="ECO:0000259" key="6">
    <source>
        <dbReference type="Pfam" id="PF02518"/>
    </source>
</evidence>
<reference evidence="8 9" key="1">
    <citation type="submission" date="2019-11" db="EMBL/GenBank/DDBJ databases">
        <authorList>
            <person name="Li X.-J."/>
            <person name="Feng X.-M."/>
        </authorList>
    </citation>
    <scope>NUCLEOTIDE SEQUENCE [LARGE SCALE GENOMIC DNA]</scope>
    <source>
        <strain evidence="8 9">XMNu-373</strain>
    </source>
</reference>
<dbReference type="AlphaFoldDB" id="A0A7K3M5Q1"/>
<feature type="domain" description="Histidine kinase/HSP90-like ATPase" evidence="6">
    <location>
        <begin position="358"/>
        <end position="443"/>
    </location>
</feature>
<dbReference type="PANTHER" id="PTHR24421">
    <property type="entry name" value="NITRATE/NITRITE SENSOR PROTEIN NARX-RELATED"/>
    <property type="match status" value="1"/>
</dbReference>
<dbReference type="Gene3D" id="3.30.565.10">
    <property type="entry name" value="Histidine kinase-like ATPase, C-terminal domain"/>
    <property type="match status" value="1"/>
</dbReference>
<dbReference type="CDD" id="cd16917">
    <property type="entry name" value="HATPase_UhpB-NarQ-NarX-like"/>
    <property type="match status" value="1"/>
</dbReference>
<accession>A0A7K3M5Q1</accession>
<dbReference type="InterPro" id="IPR050482">
    <property type="entry name" value="Sensor_HK_TwoCompSys"/>
</dbReference>
<feature type="transmembrane region" description="Helical" evidence="5">
    <location>
        <begin position="229"/>
        <end position="252"/>
    </location>
</feature>
<keyword evidence="2" id="KW-0418">Kinase</keyword>
<keyword evidence="3" id="KW-0902">Two-component regulatory system</keyword>
<feature type="domain" description="Phage shock protein PspC N-terminal" evidence="7">
    <location>
        <begin position="31"/>
        <end position="87"/>
    </location>
</feature>
<comment type="caution">
    <text evidence="8">The sequence shown here is derived from an EMBL/GenBank/DDBJ whole genome shotgun (WGS) entry which is preliminary data.</text>
</comment>
<proteinExistence type="predicted"/>
<feature type="region of interest" description="Disordered" evidence="4">
    <location>
        <begin position="1"/>
        <end position="34"/>
    </location>
</feature>
<keyword evidence="9" id="KW-1185">Reference proteome</keyword>
<evidence type="ECO:0000256" key="5">
    <source>
        <dbReference type="SAM" id="Phobius"/>
    </source>
</evidence>
<sequence>MTINVMDVVPKPQSAHRTGGTGTHTSADPPKFARSPDGRLVAGVASGLARHLGLQPLTVRIAFSVLTGLSGFGIVLYLALWIFTPTEQDLARRAEQNAPAGIAAASRAGMRRRRQLVARTGDLGQLAALVALGAGATLIFGQTPLGISEGYVLPMVLAAAGLTLMWRSADSEQRERMATLSPRVPWLGVVAAGGGWSAMVRIVAGILVVVIGGVVFLAGQGQLDATLDALTGIAVLLVGIGLILGPWLWQLWRTAESERRERIVSQERADMAAHLHDSVLQTLALIQKQANDPRAVIKLARSQERDLRNWLYDGQNPDDESSLAAALVQAGAEVEDAFEIPVEVVTVGDAPVDDLGRALLNAAREATVNAAKHSGASKIDIFLEADDESIELFVRDRGSGFDPDDVAEDRLGVRRSIIDRMQRHGGSARVRSAPGEGTEVKLSAKRA</sequence>
<dbReference type="GO" id="GO:0000160">
    <property type="term" value="P:phosphorelay signal transduction system"/>
    <property type="evidence" value="ECO:0007669"/>
    <property type="project" value="UniProtKB-KW"/>
</dbReference>
<feature type="transmembrane region" description="Helical" evidence="5">
    <location>
        <begin position="116"/>
        <end position="140"/>
    </location>
</feature>
<keyword evidence="1" id="KW-0808">Transferase</keyword>
<dbReference type="GO" id="GO:0016301">
    <property type="term" value="F:kinase activity"/>
    <property type="evidence" value="ECO:0007669"/>
    <property type="project" value="UniProtKB-KW"/>
</dbReference>
<evidence type="ECO:0000256" key="2">
    <source>
        <dbReference type="ARBA" id="ARBA00022777"/>
    </source>
</evidence>
<dbReference type="EMBL" id="WLZY01000005">
    <property type="protein sequence ID" value="NDL58540.1"/>
    <property type="molecule type" value="Genomic_DNA"/>
</dbReference>
<dbReference type="Proteomes" id="UP000460435">
    <property type="component" value="Unassembled WGS sequence"/>
</dbReference>
<dbReference type="InterPro" id="IPR036890">
    <property type="entry name" value="HATPase_C_sf"/>
</dbReference>
<dbReference type="Pfam" id="PF04024">
    <property type="entry name" value="PspC"/>
    <property type="match status" value="1"/>
</dbReference>
<evidence type="ECO:0000256" key="3">
    <source>
        <dbReference type="ARBA" id="ARBA00023012"/>
    </source>
</evidence>
<dbReference type="PANTHER" id="PTHR24421:SF61">
    <property type="entry name" value="OXYGEN SENSOR HISTIDINE KINASE NREB"/>
    <property type="match status" value="1"/>
</dbReference>
<dbReference type="SUPFAM" id="SSF55874">
    <property type="entry name" value="ATPase domain of HSP90 chaperone/DNA topoisomerase II/histidine kinase"/>
    <property type="match status" value="1"/>
</dbReference>
<keyword evidence="5" id="KW-0812">Transmembrane</keyword>